<dbReference type="GO" id="GO:0003677">
    <property type="term" value="F:DNA binding"/>
    <property type="evidence" value="ECO:0007669"/>
    <property type="project" value="UniProtKB-KW"/>
</dbReference>
<dbReference type="PANTHER" id="PTHR43214:SF40">
    <property type="entry name" value="TRANSCRIPTIONAL REGULATORY PROTEIN LNRK"/>
    <property type="match status" value="1"/>
</dbReference>
<dbReference type="InterPro" id="IPR016032">
    <property type="entry name" value="Sig_transdc_resp-reg_C-effctor"/>
</dbReference>
<dbReference type="InterPro" id="IPR058245">
    <property type="entry name" value="NreC/VraR/RcsB-like_REC"/>
</dbReference>
<dbReference type="RefSeq" id="WP_092559784.1">
    <property type="nucleotide sequence ID" value="NZ_FOYZ01000004.1"/>
</dbReference>
<comment type="function">
    <text evidence="6">May play the central regulatory role in sporulation. It may be an element of the effector pathway responsible for the activation of sporulation genes in response to nutritional stress. Spo0A may act in concert with spo0H (a sigma factor) to control the expression of some genes that are critical to the sporulation process.</text>
</comment>
<dbReference type="SMART" id="SM00448">
    <property type="entry name" value="REC"/>
    <property type="match status" value="1"/>
</dbReference>
<reference evidence="10 11" key="1">
    <citation type="submission" date="2016-10" db="EMBL/GenBank/DDBJ databases">
        <authorList>
            <person name="de Groot N.N."/>
        </authorList>
    </citation>
    <scope>NUCLEOTIDE SEQUENCE [LARGE SCALE GENOMIC DNA]</scope>
    <source>
        <strain evidence="10 11">743A</strain>
    </source>
</reference>
<dbReference type="GO" id="GO:0000160">
    <property type="term" value="P:phosphorelay signal transduction system"/>
    <property type="evidence" value="ECO:0007669"/>
    <property type="project" value="InterPro"/>
</dbReference>
<feature type="domain" description="Response regulatory" evidence="9">
    <location>
        <begin position="4"/>
        <end position="120"/>
    </location>
</feature>
<dbReference type="InterPro" id="IPR039420">
    <property type="entry name" value="WalR-like"/>
</dbReference>
<evidence type="ECO:0000259" key="8">
    <source>
        <dbReference type="PROSITE" id="PS50043"/>
    </source>
</evidence>
<evidence type="ECO:0000256" key="5">
    <source>
        <dbReference type="ARBA" id="ARBA00023163"/>
    </source>
</evidence>
<sequence length="213" mass="24016">MRIKVLIADDIKIIRQGLKAILSQDESIEIVELVGDGQEAFEGCKKWKPDVVLMDMRMGQYDGAFGTSKIKLVFPEIKVLVLTTFDDHETIEAAIQSGADGYILKEMEDEKIIQAVKMVYSGMSVFGESVYKNIRTYIQDPIANPSDEKIMLLTARELDIIRCVAEGQDNKEISNNLFLAEGTIRNNISRILEKLKLKDRTQLAVFAVKNNLD</sequence>
<dbReference type="PROSITE" id="PS50110">
    <property type="entry name" value="RESPONSE_REGULATORY"/>
    <property type="match status" value="1"/>
</dbReference>
<dbReference type="SMART" id="SM00421">
    <property type="entry name" value="HTH_LUXR"/>
    <property type="match status" value="1"/>
</dbReference>
<dbReference type="CDD" id="cd17535">
    <property type="entry name" value="REC_NarL-like"/>
    <property type="match status" value="1"/>
</dbReference>
<keyword evidence="11" id="KW-1185">Reference proteome</keyword>
<dbReference type="PRINTS" id="PR00038">
    <property type="entry name" value="HTHLUXR"/>
</dbReference>
<evidence type="ECO:0000313" key="10">
    <source>
        <dbReference type="EMBL" id="SFR71071.1"/>
    </source>
</evidence>
<dbReference type="SUPFAM" id="SSF52172">
    <property type="entry name" value="CheY-like"/>
    <property type="match status" value="1"/>
</dbReference>
<evidence type="ECO:0000256" key="4">
    <source>
        <dbReference type="ARBA" id="ARBA00023125"/>
    </source>
</evidence>
<dbReference type="Proteomes" id="UP000199659">
    <property type="component" value="Unassembled WGS sequence"/>
</dbReference>
<dbReference type="InterPro" id="IPR000792">
    <property type="entry name" value="Tscrpt_reg_LuxR_C"/>
</dbReference>
<dbReference type="CDD" id="cd06170">
    <property type="entry name" value="LuxR_C_like"/>
    <property type="match status" value="1"/>
</dbReference>
<dbReference type="STRING" id="37658.SAMN05661086_01186"/>
<name>A0A1I6IWM5_9FIRM</name>
<dbReference type="PROSITE" id="PS00622">
    <property type="entry name" value="HTH_LUXR_1"/>
    <property type="match status" value="1"/>
</dbReference>
<dbReference type="PANTHER" id="PTHR43214">
    <property type="entry name" value="TWO-COMPONENT RESPONSE REGULATOR"/>
    <property type="match status" value="1"/>
</dbReference>
<dbReference type="EMBL" id="FOYZ01000004">
    <property type="protein sequence ID" value="SFR71071.1"/>
    <property type="molecule type" value="Genomic_DNA"/>
</dbReference>
<evidence type="ECO:0000313" key="11">
    <source>
        <dbReference type="Proteomes" id="UP000199659"/>
    </source>
</evidence>
<accession>A0A1I6IWM5</accession>
<dbReference type="GO" id="GO:0006355">
    <property type="term" value="P:regulation of DNA-templated transcription"/>
    <property type="evidence" value="ECO:0007669"/>
    <property type="project" value="InterPro"/>
</dbReference>
<gene>
    <name evidence="10" type="ORF">SAMN05661086_01186</name>
</gene>
<keyword evidence="2 7" id="KW-0597">Phosphoprotein</keyword>
<dbReference type="InterPro" id="IPR011006">
    <property type="entry name" value="CheY-like_superfamily"/>
</dbReference>
<evidence type="ECO:0000256" key="1">
    <source>
        <dbReference type="ARBA" id="ARBA00018672"/>
    </source>
</evidence>
<dbReference type="Gene3D" id="3.40.50.2300">
    <property type="match status" value="1"/>
</dbReference>
<dbReference type="AlphaFoldDB" id="A0A1I6IWM5"/>
<feature type="domain" description="HTH luxR-type" evidence="8">
    <location>
        <begin position="146"/>
        <end position="211"/>
    </location>
</feature>
<keyword evidence="3" id="KW-0805">Transcription regulation</keyword>
<evidence type="ECO:0000259" key="9">
    <source>
        <dbReference type="PROSITE" id="PS50110"/>
    </source>
</evidence>
<evidence type="ECO:0000256" key="2">
    <source>
        <dbReference type="ARBA" id="ARBA00022553"/>
    </source>
</evidence>
<keyword evidence="5" id="KW-0804">Transcription</keyword>
<protein>
    <recommendedName>
        <fullName evidence="1">Stage 0 sporulation protein A homolog</fullName>
    </recommendedName>
</protein>
<dbReference type="SUPFAM" id="SSF46894">
    <property type="entry name" value="C-terminal effector domain of the bipartite response regulators"/>
    <property type="match status" value="1"/>
</dbReference>
<proteinExistence type="predicted"/>
<dbReference type="Pfam" id="PF00196">
    <property type="entry name" value="GerE"/>
    <property type="match status" value="1"/>
</dbReference>
<evidence type="ECO:0000256" key="7">
    <source>
        <dbReference type="PROSITE-ProRule" id="PRU00169"/>
    </source>
</evidence>
<dbReference type="PROSITE" id="PS50043">
    <property type="entry name" value="HTH_LUXR_2"/>
    <property type="match status" value="1"/>
</dbReference>
<keyword evidence="4" id="KW-0238">DNA-binding</keyword>
<dbReference type="Pfam" id="PF00072">
    <property type="entry name" value="Response_reg"/>
    <property type="match status" value="1"/>
</dbReference>
<evidence type="ECO:0000256" key="6">
    <source>
        <dbReference type="ARBA" id="ARBA00024867"/>
    </source>
</evidence>
<feature type="modified residue" description="4-aspartylphosphate" evidence="7">
    <location>
        <position position="55"/>
    </location>
</feature>
<dbReference type="InterPro" id="IPR001789">
    <property type="entry name" value="Sig_transdc_resp-reg_receiver"/>
</dbReference>
<organism evidence="10 11">
    <name type="scientific">Anaeromicropila populeti</name>
    <dbReference type="NCBI Taxonomy" id="37658"/>
    <lineage>
        <taxon>Bacteria</taxon>
        <taxon>Bacillati</taxon>
        <taxon>Bacillota</taxon>
        <taxon>Clostridia</taxon>
        <taxon>Lachnospirales</taxon>
        <taxon>Lachnospiraceae</taxon>
        <taxon>Anaeromicropila</taxon>
    </lineage>
</organism>
<evidence type="ECO:0000256" key="3">
    <source>
        <dbReference type="ARBA" id="ARBA00023015"/>
    </source>
</evidence>
<dbReference type="OrthoDB" id="9779069at2"/>